<sequence length="383" mass="43728">MVYFSLEETLRTYPIGQTAKEGVKGVRCLGIGGYKNGWLEVIEGGNVVGRVPEKYRGLLDRLNAKIYVFKAGLEQDVERLLPVEVGHKLQRKLEEHRRNVWGLFANHLMAMENGRTLCLEEWTTTWAEHEGNERDQRTEETKDDYRCKWLDSWAVSEYVANDLPTTTAEVEKCQAFRGDPLEISEAQWDEWETRNDKGDNDGAPESEPPCNDRNTEGEDRVTREREKATAKVLRRWAVEWRRICDNVTEEELDDWLIVEPWVYMENACKVQGLNYAKEHNEKRETGKKGKLEKGDGPERAEEKSKRTAGTRGRGRKKRTRAVTVAEAKKAAADEMDVDEEARINMDDGDLGNSLSVTPENRDEGIAQGGAEDEIPGGVQNKQR</sequence>
<accession>A0A0C9T3C8</accession>
<dbReference type="AlphaFoldDB" id="A0A0C9T3C8"/>
<gene>
    <name evidence="2" type="ORF">PLICRDRAFT_33282</name>
</gene>
<feature type="non-terminal residue" evidence="2">
    <location>
        <position position="383"/>
    </location>
</feature>
<keyword evidence="3" id="KW-1185">Reference proteome</keyword>
<organism evidence="2 3">
    <name type="scientific">Plicaturopsis crispa FD-325 SS-3</name>
    <dbReference type="NCBI Taxonomy" id="944288"/>
    <lineage>
        <taxon>Eukaryota</taxon>
        <taxon>Fungi</taxon>
        <taxon>Dikarya</taxon>
        <taxon>Basidiomycota</taxon>
        <taxon>Agaricomycotina</taxon>
        <taxon>Agaricomycetes</taxon>
        <taxon>Agaricomycetidae</taxon>
        <taxon>Amylocorticiales</taxon>
        <taxon>Amylocorticiaceae</taxon>
        <taxon>Plicatura</taxon>
        <taxon>Plicaturopsis crispa</taxon>
    </lineage>
</organism>
<feature type="region of interest" description="Disordered" evidence="1">
    <location>
        <begin position="187"/>
        <end position="226"/>
    </location>
</feature>
<name>A0A0C9T3C8_PLICR</name>
<feature type="compositionally biased region" description="Basic residues" evidence="1">
    <location>
        <begin position="306"/>
        <end position="320"/>
    </location>
</feature>
<dbReference type="HOGENOM" id="CLU_722732_0_0_1"/>
<evidence type="ECO:0000313" key="3">
    <source>
        <dbReference type="Proteomes" id="UP000053263"/>
    </source>
</evidence>
<reference evidence="2 3" key="1">
    <citation type="submission" date="2014-06" db="EMBL/GenBank/DDBJ databases">
        <title>Evolutionary Origins and Diversification of the Mycorrhizal Mutualists.</title>
        <authorList>
            <consortium name="DOE Joint Genome Institute"/>
            <consortium name="Mycorrhizal Genomics Consortium"/>
            <person name="Kohler A."/>
            <person name="Kuo A."/>
            <person name="Nagy L.G."/>
            <person name="Floudas D."/>
            <person name="Copeland A."/>
            <person name="Barry K.W."/>
            <person name="Cichocki N."/>
            <person name="Veneault-Fourrey C."/>
            <person name="LaButti K."/>
            <person name="Lindquist E.A."/>
            <person name="Lipzen A."/>
            <person name="Lundell T."/>
            <person name="Morin E."/>
            <person name="Murat C."/>
            <person name="Riley R."/>
            <person name="Ohm R."/>
            <person name="Sun H."/>
            <person name="Tunlid A."/>
            <person name="Henrissat B."/>
            <person name="Grigoriev I.V."/>
            <person name="Hibbett D.S."/>
            <person name="Martin F."/>
        </authorList>
    </citation>
    <scope>NUCLEOTIDE SEQUENCE [LARGE SCALE GENOMIC DNA]</scope>
    <source>
        <strain evidence="2 3">FD-325 SS-3</strain>
    </source>
</reference>
<feature type="compositionally biased region" description="Basic and acidic residues" evidence="1">
    <location>
        <begin position="191"/>
        <end position="200"/>
    </location>
</feature>
<feature type="compositionally biased region" description="Basic and acidic residues" evidence="1">
    <location>
        <begin position="280"/>
        <end position="305"/>
    </location>
</feature>
<evidence type="ECO:0000256" key="1">
    <source>
        <dbReference type="SAM" id="MobiDB-lite"/>
    </source>
</evidence>
<proteinExistence type="predicted"/>
<dbReference type="EMBL" id="KN832855">
    <property type="protein sequence ID" value="KII82613.1"/>
    <property type="molecule type" value="Genomic_DNA"/>
</dbReference>
<dbReference type="Proteomes" id="UP000053263">
    <property type="component" value="Unassembled WGS sequence"/>
</dbReference>
<protein>
    <submittedName>
        <fullName evidence="2">Uncharacterized protein</fullName>
    </submittedName>
</protein>
<feature type="compositionally biased region" description="Basic and acidic residues" evidence="1">
    <location>
        <begin position="213"/>
        <end position="226"/>
    </location>
</feature>
<evidence type="ECO:0000313" key="2">
    <source>
        <dbReference type="EMBL" id="KII82613.1"/>
    </source>
</evidence>
<feature type="region of interest" description="Disordered" evidence="1">
    <location>
        <begin position="280"/>
        <end position="383"/>
    </location>
</feature>